<accession>A0A6A4CGC9</accession>
<feature type="domain" description="Myb/SANT-like DNA-binding" evidence="2">
    <location>
        <begin position="131"/>
        <end position="206"/>
    </location>
</feature>
<dbReference type="OrthoDB" id="124151at2759"/>
<evidence type="ECO:0000256" key="1">
    <source>
        <dbReference type="SAM" id="MobiDB-lite"/>
    </source>
</evidence>
<dbReference type="AlphaFoldDB" id="A0A6A4CGC9"/>
<dbReference type="EMBL" id="QXFU01003274">
    <property type="protein sequence ID" value="KAE8976794.1"/>
    <property type="molecule type" value="Genomic_DNA"/>
</dbReference>
<dbReference type="Pfam" id="PF13837">
    <property type="entry name" value="Myb_DNA-bind_4"/>
    <property type="match status" value="1"/>
</dbReference>
<proteinExistence type="predicted"/>
<keyword evidence="5" id="KW-1185">Reference proteome</keyword>
<name>A0A6A4CGC9_9STRA</name>
<evidence type="ECO:0000313" key="6">
    <source>
        <dbReference type="Proteomes" id="UP000435112"/>
    </source>
</evidence>
<sequence>MSRPSSPGPGYNDIWAHPLQVQGLLHGMMMARAGSSATALQYEDAGSQAAGLVATGNVLANSSLSGADNMATSQPTGGASSTPTVSAAGSGADNAVNSGSKAKQKGKRSSSKASKKRTALTADKKPNAVLEWTNVMVHDLMSLRYEAHAARFSKAKNNAALKEAWLLLAIELSTNQGMAISSEQCKNKLKWLKRKWAEYNADIRATGNSEVEVIEPPGLAQMQEFWAGSSGMNGQTLADSEADGAILQSDNDVSCDDDAAELSRENKGGKDKKRKTMGDSFEIGMQSIAEGFQAMAAAMTPAPTSMNMPSNRSVVELMDARFDAMLQRQDEQLAQMQLQNQQLAALIATLQRGKGN</sequence>
<feature type="compositionally biased region" description="Basic residues" evidence="1">
    <location>
        <begin position="102"/>
        <end position="118"/>
    </location>
</feature>
<dbReference type="Proteomes" id="UP000435112">
    <property type="component" value="Unassembled WGS sequence"/>
</dbReference>
<feature type="region of interest" description="Disordered" evidence="1">
    <location>
        <begin position="69"/>
        <end position="122"/>
    </location>
</feature>
<evidence type="ECO:0000313" key="3">
    <source>
        <dbReference type="EMBL" id="KAE8976794.1"/>
    </source>
</evidence>
<gene>
    <name evidence="3" type="ORF">PR002_g25208</name>
    <name evidence="4" type="ORF">PR003_g25222</name>
</gene>
<reference evidence="4 5" key="1">
    <citation type="submission" date="2018-08" db="EMBL/GenBank/DDBJ databases">
        <title>Genomic investigation of the strawberry pathogen Phytophthora fragariae indicates pathogenicity is determined by transcriptional variation in three key races.</title>
        <authorList>
            <person name="Adams T.M."/>
            <person name="Armitage A.D."/>
            <person name="Sobczyk M.K."/>
            <person name="Bates H.J."/>
            <person name="Dunwell J.M."/>
            <person name="Nellist C.F."/>
            <person name="Harrison R.J."/>
        </authorList>
    </citation>
    <scope>NUCLEOTIDE SEQUENCE [LARGE SCALE GENOMIC DNA]</scope>
    <source>
        <strain evidence="3 6">SCRP324</strain>
        <strain evidence="4 5">SCRP333</strain>
    </source>
</reference>
<evidence type="ECO:0000313" key="4">
    <source>
        <dbReference type="EMBL" id="KAE9290697.1"/>
    </source>
</evidence>
<dbReference type="InterPro" id="IPR044822">
    <property type="entry name" value="Myb_DNA-bind_4"/>
</dbReference>
<comment type="caution">
    <text evidence="4">The sequence shown here is derived from an EMBL/GenBank/DDBJ whole genome shotgun (WGS) entry which is preliminary data.</text>
</comment>
<evidence type="ECO:0000259" key="2">
    <source>
        <dbReference type="Pfam" id="PF13837"/>
    </source>
</evidence>
<evidence type="ECO:0000313" key="5">
    <source>
        <dbReference type="Proteomes" id="UP000434957"/>
    </source>
</evidence>
<dbReference type="EMBL" id="QXFT01002982">
    <property type="protein sequence ID" value="KAE9290697.1"/>
    <property type="molecule type" value="Genomic_DNA"/>
</dbReference>
<organism evidence="4 5">
    <name type="scientific">Phytophthora rubi</name>
    <dbReference type="NCBI Taxonomy" id="129364"/>
    <lineage>
        <taxon>Eukaryota</taxon>
        <taxon>Sar</taxon>
        <taxon>Stramenopiles</taxon>
        <taxon>Oomycota</taxon>
        <taxon>Peronosporomycetes</taxon>
        <taxon>Peronosporales</taxon>
        <taxon>Peronosporaceae</taxon>
        <taxon>Phytophthora</taxon>
    </lineage>
</organism>
<dbReference type="Proteomes" id="UP000434957">
    <property type="component" value="Unassembled WGS sequence"/>
</dbReference>
<feature type="compositionally biased region" description="Polar residues" evidence="1">
    <location>
        <begin position="69"/>
        <end position="87"/>
    </location>
</feature>
<feature type="region of interest" description="Disordered" evidence="1">
    <location>
        <begin position="256"/>
        <end position="277"/>
    </location>
</feature>
<protein>
    <recommendedName>
        <fullName evidence="2">Myb/SANT-like DNA-binding domain-containing protein</fullName>
    </recommendedName>
</protein>